<evidence type="ECO:0000313" key="2">
    <source>
        <dbReference type="EMBL" id="TGZ79046.1"/>
    </source>
</evidence>
<evidence type="ECO:0000256" key="1">
    <source>
        <dbReference type="SAM" id="MobiDB-lite"/>
    </source>
</evidence>
<name>A0A4S2MPD0_9PEZI</name>
<keyword evidence="3" id="KW-1185">Reference proteome</keyword>
<dbReference type="InParanoid" id="A0A4S2MPD0"/>
<reference evidence="2 3" key="1">
    <citation type="submission" date="2019-04" db="EMBL/GenBank/DDBJ databases">
        <title>Comparative genomics and transcriptomics to analyze fruiting body development in filamentous ascomycetes.</title>
        <authorList>
            <consortium name="DOE Joint Genome Institute"/>
            <person name="Lutkenhaus R."/>
            <person name="Traeger S."/>
            <person name="Breuer J."/>
            <person name="Kuo A."/>
            <person name="Lipzen A."/>
            <person name="Pangilinan J."/>
            <person name="Dilworth D."/>
            <person name="Sandor L."/>
            <person name="Poggeler S."/>
            <person name="Barry K."/>
            <person name="Grigoriev I.V."/>
            <person name="Nowrousian M."/>
        </authorList>
    </citation>
    <scope>NUCLEOTIDE SEQUENCE [LARGE SCALE GENOMIC DNA]</scope>
    <source>
        <strain evidence="2 3">CBS 389.68</strain>
    </source>
</reference>
<dbReference type="EMBL" id="ML220135">
    <property type="protein sequence ID" value="TGZ79046.1"/>
    <property type="molecule type" value="Genomic_DNA"/>
</dbReference>
<sequence>MDNSELGFPSNTSDHGISAECDVGIDTAKNLHTSSHAFSDPSSERIVVKSSDQDVGTDSNTAPQVSHAQTTSNTAQKVVANEQYETPTDPSNMLGTPRSSTSTYNSIWDMFDDMASQYDVSPEYRKCKSVSPEHSMQDSIATMAGVGVQHIHDDYCHFPASTNRAALTTSQHRFLQEENPDSEFKANISEEESKDRSDRMMPPERVMRAYSAANTRYPPLTSATAETTTKAELSDSFHLDVDGTTALLKNLVQKQKEKEALEQASEVAYTAINWEQTQPNNPLSFEYVMQEQQSYTALLESFSPEQHVNWNYSFSGPGEEFTGVDASTTTSYSICNTDNDTLQSDQHHQPSFNPQPTFIDPEYQHPSIDTASAAKSNMWTHPQHYPNTSGYNNVSFYTPMIPGNQPGSFTPYPTSFKMIGYGPAMRVTNNVLNVHIGNNNEIAHPSGAAMSKKRQQVDEEEYDDGGREGGRAYQQKKTRTRSSARPSYRELSDDEEEKLESDAEWRNKPTTSCKTRHPRSNSIPAAANNTPATDPPILDETLLENWTMTIDPILGARYFCGILSCRSNAPTPDDRDTKGKRARAPGFKTLNNVQRHMQSHRTDLPICPRCNDGKTWTRSDKLQQHWVEQHPGSGRAWREEIEGELRKLFRPGRNEGRKTHWLEGNFIPRGSKGA</sequence>
<gene>
    <name evidence="2" type="ORF">EX30DRAFT_397384</name>
</gene>
<evidence type="ECO:0000313" key="3">
    <source>
        <dbReference type="Proteomes" id="UP000298138"/>
    </source>
</evidence>
<proteinExistence type="predicted"/>
<feature type="region of interest" description="Disordered" evidence="1">
    <location>
        <begin position="440"/>
        <end position="536"/>
    </location>
</feature>
<dbReference type="Proteomes" id="UP000298138">
    <property type="component" value="Unassembled WGS sequence"/>
</dbReference>
<feature type="compositionally biased region" description="Polar residues" evidence="1">
    <location>
        <begin position="53"/>
        <end position="73"/>
    </location>
</feature>
<feature type="region of interest" description="Disordered" evidence="1">
    <location>
        <begin position="34"/>
        <end position="73"/>
    </location>
</feature>
<feature type="compositionally biased region" description="Low complexity" evidence="1">
    <location>
        <begin position="524"/>
        <end position="536"/>
    </location>
</feature>
<organism evidence="2 3">
    <name type="scientific">Ascodesmis nigricans</name>
    <dbReference type="NCBI Taxonomy" id="341454"/>
    <lineage>
        <taxon>Eukaryota</taxon>
        <taxon>Fungi</taxon>
        <taxon>Dikarya</taxon>
        <taxon>Ascomycota</taxon>
        <taxon>Pezizomycotina</taxon>
        <taxon>Pezizomycetes</taxon>
        <taxon>Pezizales</taxon>
        <taxon>Ascodesmidaceae</taxon>
        <taxon>Ascodesmis</taxon>
    </lineage>
</organism>
<feature type="compositionally biased region" description="Basic and acidic residues" evidence="1">
    <location>
        <begin position="191"/>
        <end position="200"/>
    </location>
</feature>
<accession>A0A4S2MPD0</accession>
<feature type="region of interest" description="Disordered" evidence="1">
    <location>
        <begin position="176"/>
        <end position="200"/>
    </location>
</feature>
<protein>
    <submittedName>
        <fullName evidence="2">Uncharacterized protein</fullName>
    </submittedName>
</protein>
<dbReference type="AlphaFoldDB" id="A0A4S2MPD0"/>